<organism evidence="2 3">
    <name type="scientific">Pseudoalteromonas piscicida</name>
    <dbReference type="NCBI Taxonomy" id="43662"/>
    <lineage>
        <taxon>Bacteria</taxon>
        <taxon>Pseudomonadati</taxon>
        <taxon>Pseudomonadota</taxon>
        <taxon>Gammaproteobacteria</taxon>
        <taxon>Alteromonadales</taxon>
        <taxon>Pseudoalteromonadaceae</taxon>
        <taxon>Pseudoalteromonas</taxon>
    </lineage>
</organism>
<dbReference type="Proteomes" id="UP000016521">
    <property type="component" value="Chromosome I"/>
</dbReference>
<reference evidence="2 3" key="1">
    <citation type="submission" date="2015-06" db="EMBL/GenBank/DDBJ databases">
        <authorList>
            <person name="Xie B.-B."/>
            <person name="Rong J.-C."/>
            <person name="Qin Q.-L."/>
            <person name="Zhang Y.-Z."/>
        </authorList>
    </citation>
    <scope>NUCLEOTIDE SEQUENCE [LARGE SCALE GENOMIC DNA]</scope>
    <source>
        <strain evidence="2 3">JCM 20779</strain>
    </source>
</reference>
<gene>
    <name evidence="2" type="ORF">PPIS_a2319</name>
</gene>
<protein>
    <submittedName>
        <fullName evidence="2">Uncharacterized protein</fullName>
    </submittedName>
</protein>
<name>A0ABN5CIY8_PSEO7</name>
<evidence type="ECO:0000313" key="2">
    <source>
        <dbReference type="EMBL" id="ATD07301.1"/>
    </source>
</evidence>
<evidence type="ECO:0000313" key="3">
    <source>
        <dbReference type="Proteomes" id="UP000016521"/>
    </source>
</evidence>
<dbReference type="EMBL" id="CP011924">
    <property type="protein sequence ID" value="ATD07301.1"/>
    <property type="molecule type" value="Genomic_DNA"/>
</dbReference>
<feature type="transmembrane region" description="Helical" evidence="1">
    <location>
        <begin position="21"/>
        <end position="40"/>
    </location>
</feature>
<accession>A0ABN5CIY8</accession>
<sequence>MSFAKTWEAQIADATKLVANMLVLNFISLSFTRLILPIAVP</sequence>
<keyword evidence="1" id="KW-0472">Membrane</keyword>
<proteinExistence type="predicted"/>
<keyword evidence="1" id="KW-1133">Transmembrane helix</keyword>
<keyword evidence="1" id="KW-0812">Transmembrane</keyword>
<keyword evidence="3" id="KW-1185">Reference proteome</keyword>
<evidence type="ECO:0000256" key="1">
    <source>
        <dbReference type="SAM" id="Phobius"/>
    </source>
</evidence>